<dbReference type="EMBL" id="KN832989">
    <property type="protein sequence ID" value="KIM83869.1"/>
    <property type="molecule type" value="Genomic_DNA"/>
</dbReference>
<feature type="compositionally biased region" description="Pro residues" evidence="1">
    <location>
        <begin position="229"/>
        <end position="242"/>
    </location>
</feature>
<dbReference type="STRING" id="765440.A0A0C3FWC3"/>
<organism evidence="2 3">
    <name type="scientific">Piloderma croceum (strain F 1598)</name>
    <dbReference type="NCBI Taxonomy" id="765440"/>
    <lineage>
        <taxon>Eukaryota</taxon>
        <taxon>Fungi</taxon>
        <taxon>Dikarya</taxon>
        <taxon>Basidiomycota</taxon>
        <taxon>Agaricomycotina</taxon>
        <taxon>Agaricomycetes</taxon>
        <taxon>Agaricomycetidae</taxon>
        <taxon>Atheliales</taxon>
        <taxon>Atheliaceae</taxon>
        <taxon>Piloderma</taxon>
    </lineage>
</organism>
<evidence type="ECO:0000256" key="1">
    <source>
        <dbReference type="SAM" id="MobiDB-lite"/>
    </source>
</evidence>
<feature type="compositionally biased region" description="Basic and acidic residues" evidence="1">
    <location>
        <begin position="405"/>
        <end position="415"/>
    </location>
</feature>
<dbReference type="Proteomes" id="UP000054166">
    <property type="component" value="Unassembled WGS sequence"/>
</dbReference>
<feature type="region of interest" description="Disordered" evidence="1">
    <location>
        <begin position="1"/>
        <end position="417"/>
    </location>
</feature>
<feature type="compositionally biased region" description="Acidic residues" evidence="1">
    <location>
        <begin position="844"/>
        <end position="860"/>
    </location>
</feature>
<keyword evidence="3" id="KW-1185">Reference proteome</keyword>
<feature type="compositionally biased region" description="Basic and acidic residues" evidence="1">
    <location>
        <begin position="771"/>
        <end position="786"/>
    </location>
</feature>
<feature type="compositionally biased region" description="Polar residues" evidence="1">
    <location>
        <begin position="916"/>
        <end position="926"/>
    </location>
</feature>
<dbReference type="OrthoDB" id="431557at2759"/>
<feature type="compositionally biased region" description="Low complexity" evidence="1">
    <location>
        <begin position="486"/>
        <end position="505"/>
    </location>
</feature>
<reference evidence="3" key="2">
    <citation type="submission" date="2015-01" db="EMBL/GenBank/DDBJ databases">
        <title>Evolutionary Origins and Diversification of the Mycorrhizal Mutualists.</title>
        <authorList>
            <consortium name="DOE Joint Genome Institute"/>
            <consortium name="Mycorrhizal Genomics Consortium"/>
            <person name="Kohler A."/>
            <person name="Kuo A."/>
            <person name="Nagy L.G."/>
            <person name="Floudas D."/>
            <person name="Copeland A."/>
            <person name="Barry K.W."/>
            <person name="Cichocki N."/>
            <person name="Veneault-Fourrey C."/>
            <person name="LaButti K."/>
            <person name="Lindquist E.A."/>
            <person name="Lipzen A."/>
            <person name="Lundell T."/>
            <person name="Morin E."/>
            <person name="Murat C."/>
            <person name="Riley R."/>
            <person name="Ohm R."/>
            <person name="Sun H."/>
            <person name="Tunlid A."/>
            <person name="Henrissat B."/>
            <person name="Grigoriev I.V."/>
            <person name="Hibbett D.S."/>
            <person name="Martin F."/>
        </authorList>
    </citation>
    <scope>NUCLEOTIDE SEQUENCE [LARGE SCALE GENOMIC DNA]</scope>
    <source>
        <strain evidence="3">F 1598</strain>
    </source>
</reference>
<feature type="region of interest" description="Disordered" evidence="1">
    <location>
        <begin position="890"/>
        <end position="942"/>
    </location>
</feature>
<dbReference type="PRINTS" id="PR01217">
    <property type="entry name" value="PRICHEXTENSN"/>
</dbReference>
<evidence type="ECO:0000313" key="2">
    <source>
        <dbReference type="EMBL" id="KIM83869.1"/>
    </source>
</evidence>
<accession>A0A0C3FWC3</accession>
<proteinExistence type="predicted"/>
<evidence type="ECO:0000313" key="3">
    <source>
        <dbReference type="Proteomes" id="UP000054166"/>
    </source>
</evidence>
<feature type="compositionally biased region" description="Gly residues" evidence="1">
    <location>
        <begin position="255"/>
        <end position="323"/>
    </location>
</feature>
<feature type="compositionally biased region" description="Low complexity" evidence="1">
    <location>
        <begin position="898"/>
        <end position="911"/>
    </location>
</feature>
<dbReference type="InParanoid" id="A0A0C3FWC3"/>
<feature type="region of interest" description="Disordered" evidence="1">
    <location>
        <begin position="839"/>
        <end position="865"/>
    </location>
</feature>
<feature type="compositionally biased region" description="Low complexity" evidence="1">
    <location>
        <begin position="161"/>
        <end position="170"/>
    </location>
</feature>
<sequence>MNKNPFVPQPSYTPQQPPLPPGPPPPQPAQPDYSAYWAAAAAQQQQQQQHQAPPVPYNPQWSAPQPAQARPTPEQNALYANYGYGGQAGLHWQQQQRQAQPGVQQPAGHYPPPPQPVAPPPQPAYNPYQPAAGYPQPYIPQAAPAQQPMAVQQPYPPPPQQQQQPQQYYPQPHPPPQHPPPPPQQQQQQQQPRNNHHLHHTPPQQLRPHKRPRFEKDAQNSRGNQFQPPSQPQFQPPPPPQGAPMFGPGQNQSHGRGGAPGQMGGGRGGPGGNRGGVGGGRGGGRGGSMSGNRGGSTGGGRGGSMFLGPGGGGAGRGGGGGGQVAPLRAHGSRGGFGNTKDYHNRRGGSFTSGGHSHQNMGNSFRGGRGQNHSSGRGGRHDGGGGGSSAFGVRDGPMASSFSSSGKKDENRRTLTDFKIVGLEMRELGWTWGILPSQPPPLSSVLAEAKEDASEGPDTSQASVKHEATEAEVSLSSEKVDEVADPENVANSSAEAASVESKSAANIATSIEVPTGPSKDAHASASTPAPSVTPPPSRIRIYFHTPVSADDSQPISLNASSSFSMGMTIPSDSRKGKRKKLEEDDGDLEEEGRGKRPPPPMGSGSQMSDNASVDMDAPGRGSVAPSVAETASEGDWLMAAIAQDDADDAQNEDGNKDGDDDKLNISHIEENNDTEVGEGDNVGNDLLVADGHGHHADNMDGQTDQDHGHEISGMESYGRAETGPNSASAAIAAAIAAAVDGSKPSNLPLDAVDPSLDVTAAESTAGAPASDGDARPIESETHNEPKDTTGSSVTLNALVLPGTAPDPAITGEEQSTNGYPDIQIPHVLVGGKPLQASASLASTVPDDDAQADETGSFDEDGVSGAIFSDLPRDKTLVGDMEAEVDLLEHEHLPEPPASPTSNTLLSTSSGSTYGEPGSQNTSTSLSGPASPAKVDGKATKTPSANRLSISYAAGSRRLVIDAGVVEKLKVFRGNGRIEVVVNIEKDGESELKGILIEGLSETTRSYAPLPTLPSDDSSAADQTIPTFTQAPIPSQIILIAHLDTDRPLSEPKWVKSGDVQEWLKSMFGRMFWVAGDAADGWERKIEVVDPDPAPTIWTILDSWSVNSSLGVQTERQRFLKTHMSSEPENILEILLRLVRGERATPFSGSSSSASISGSSISGPLLAALSGSSSSSASGGGFAHGEKQTHVSLAVLALWRMTLEYARKAAAAGAKDGESSAEEAAVVKEVEERVGEIIRCLPGHLVYKSLDGMFKEWKVEKKGGRG</sequence>
<dbReference type="AlphaFoldDB" id="A0A0C3FWC3"/>
<dbReference type="HOGENOM" id="CLU_004702_0_0_1"/>
<name>A0A0C3FWC3_PILCF</name>
<protein>
    <submittedName>
        <fullName evidence="2">Uncharacterized protein</fullName>
    </submittedName>
</protein>
<feature type="compositionally biased region" description="Polar residues" evidence="1">
    <location>
        <begin position="352"/>
        <end position="362"/>
    </location>
</feature>
<feature type="region of interest" description="Disordered" evidence="1">
    <location>
        <begin position="431"/>
        <end position="663"/>
    </location>
</feature>
<gene>
    <name evidence="2" type="ORF">PILCRDRAFT_818876</name>
</gene>
<feature type="compositionally biased region" description="Pro residues" evidence="1">
    <location>
        <begin position="15"/>
        <end position="29"/>
    </location>
</feature>
<feature type="compositionally biased region" description="Basic and acidic residues" evidence="1">
    <location>
        <begin position="652"/>
        <end position="663"/>
    </location>
</feature>
<feature type="compositionally biased region" description="Low complexity" evidence="1">
    <location>
        <begin position="125"/>
        <end position="153"/>
    </location>
</feature>
<feature type="compositionally biased region" description="Polar residues" evidence="1">
    <location>
        <begin position="549"/>
        <end position="564"/>
    </location>
</feature>
<feature type="compositionally biased region" description="Pro residues" evidence="1">
    <location>
        <begin position="109"/>
        <end position="124"/>
    </location>
</feature>
<feature type="compositionally biased region" description="Pro residues" evidence="1">
    <location>
        <begin position="171"/>
        <end position="184"/>
    </location>
</feature>
<feature type="compositionally biased region" description="Low complexity" evidence="1">
    <location>
        <begin position="38"/>
        <end position="52"/>
    </location>
</feature>
<feature type="region of interest" description="Disordered" evidence="1">
    <location>
        <begin position="761"/>
        <end position="792"/>
    </location>
</feature>
<feature type="compositionally biased region" description="Low complexity" evidence="1">
    <location>
        <begin position="89"/>
        <end position="108"/>
    </location>
</feature>
<reference evidence="2 3" key="1">
    <citation type="submission" date="2014-04" db="EMBL/GenBank/DDBJ databases">
        <authorList>
            <consortium name="DOE Joint Genome Institute"/>
            <person name="Kuo A."/>
            <person name="Tarkka M."/>
            <person name="Buscot F."/>
            <person name="Kohler A."/>
            <person name="Nagy L.G."/>
            <person name="Floudas D."/>
            <person name="Copeland A."/>
            <person name="Barry K.W."/>
            <person name="Cichocki N."/>
            <person name="Veneault-Fourrey C."/>
            <person name="LaButti K."/>
            <person name="Lindquist E.A."/>
            <person name="Lipzen A."/>
            <person name="Lundell T."/>
            <person name="Morin E."/>
            <person name="Murat C."/>
            <person name="Sun H."/>
            <person name="Tunlid A."/>
            <person name="Henrissat B."/>
            <person name="Grigoriev I.V."/>
            <person name="Hibbett D.S."/>
            <person name="Martin F."/>
            <person name="Nordberg H.P."/>
            <person name="Cantor M.N."/>
            <person name="Hua S.X."/>
        </authorList>
    </citation>
    <scope>NUCLEOTIDE SEQUENCE [LARGE SCALE GENOMIC DNA]</scope>
    <source>
        <strain evidence="2 3">F 1598</strain>
    </source>
</reference>